<evidence type="ECO:0000313" key="2">
    <source>
        <dbReference type="Proteomes" id="UP000684084"/>
    </source>
</evidence>
<name>A0A915ZQH8_9GLOM</name>
<dbReference type="OrthoDB" id="2453569at2759"/>
<dbReference type="EMBL" id="CAGKOT010000054">
    <property type="protein sequence ID" value="CAB5385875.1"/>
    <property type="molecule type" value="Genomic_DNA"/>
</dbReference>
<dbReference type="VEuPathDB" id="FungiDB:RhiirFUN_011301"/>
<reference evidence="1" key="1">
    <citation type="submission" date="2020-05" db="EMBL/GenBank/DDBJ databases">
        <authorList>
            <person name="Rincon C."/>
            <person name="Sanders R I."/>
            <person name="Robbins C."/>
            <person name="Chaturvedi A."/>
        </authorList>
    </citation>
    <scope>NUCLEOTIDE SEQUENCE</scope>
    <source>
        <strain evidence="1">CHB12</strain>
    </source>
</reference>
<gene>
    <name evidence="1" type="ORF">CHRIB12_LOCUS19457</name>
</gene>
<evidence type="ECO:0000313" key="1">
    <source>
        <dbReference type="EMBL" id="CAB5385875.1"/>
    </source>
</evidence>
<organism evidence="1 2">
    <name type="scientific">Rhizophagus irregularis</name>
    <dbReference type="NCBI Taxonomy" id="588596"/>
    <lineage>
        <taxon>Eukaryota</taxon>
        <taxon>Fungi</taxon>
        <taxon>Fungi incertae sedis</taxon>
        <taxon>Mucoromycota</taxon>
        <taxon>Glomeromycotina</taxon>
        <taxon>Glomeromycetes</taxon>
        <taxon>Glomerales</taxon>
        <taxon>Glomeraceae</taxon>
        <taxon>Rhizophagus</taxon>
    </lineage>
</organism>
<sequence length="105" mass="12329">MTYEILIVKSVSIIKNVVQYFARIFLGNFYNSSSLKSKNILYSMKRINNIKAERKGCFLGILTKFIVVNGNNESSQRMKYNKFNFRQDKFLNLEKNFSRHDIAST</sequence>
<dbReference type="AlphaFoldDB" id="A0A915ZQH8"/>
<comment type="caution">
    <text evidence="1">The sequence shown here is derived from an EMBL/GenBank/DDBJ whole genome shotgun (WGS) entry which is preliminary data.</text>
</comment>
<proteinExistence type="predicted"/>
<protein>
    <submittedName>
        <fullName evidence="1">Uncharacterized protein</fullName>
    </submittedName>
</protein>
<dbReference type="Proteomes" id="UP000684084">
    <property type="component" value="Unassembled WGS sequence"/>
</dbReference>
<accession>A0A915ZQH8</accession>